<dbReference type="InterPro" id="IPR006638">
    <property type="entry name" value="Elp3/MiaA/NifB-like_rSAM"/>
</dbReference>
<dbReference type="GO" id="GO:0004109">
    <property type="term" value="F:coproporphyrinogen oxidase activity"/>
    <property type="evidence" value="ECO:0007669"/>
    <property type="project" value="InterPro"/>
</dbReference>
<reference evidence="11 12" key="1">
    <citation type="submission" date="2019-03" db="EMBL/GenBank/DDBJ databases">
        <title>Genomic Encyclopedia of Type Strains, Phase IV (KMG-IV): sequencing the most valuable type-strain genomes for metagenomic binning, comparative biology and taxonomic classification.</title>
        <authorList>
            <person name="Goeker M."/>
        </authorList>
    </citation>
    <scope>NUCLEOTIDE SEQUENCE [LARGE SCALE GENOMIC DNA]</scope>
    <source>
        <strain evidence="11 12">DSM 24176</strain>
    </source>
</reference>
<accession>A0A4R1N6X8</accession>
<dbReference type="InterPro" id="IPR004559">
    <property type="entry name" value="HemW-like"/>
</dbReference>
<keyword evidence="8 9" id="KW-0143">Chaperone</keyword>
<evidence type="ECO:0000313" key="11">
    <source>
        <dbReference type="EMBL" id="TCK98403.1"/>
    </source>
</evidence>
<keyword evidence="4 9" id="KW-0949">S-adenosyl-L-methionine</keyword>
<dbReference type="CDD" id="cd01335">
    <property type="entry name" value="Radical_SAM"/>
    <property type="match status" value="1"/>
</dbReference>
<organism evidence="11 12">
    <name type="scientific">Natranaerovirga hydrolytica</name>
    <dbReference type="NCBI Taxonomy" id="680378"/>
    <lineage>
        <taxon>Bacteria</taxon>
        <taxon>Bacillati</taxon>
        <taxon>Bacillota</taxon>
        <taxon>Clostridia</taxon>
        <taxon>Lachnospirales</taxon>
        <taxon>Natranaerovirgaceae</taxon>
        <taxon>Natranaerovirga</taxon>
    </lineage>
</organism>
<keyword evidence="12" id="KW-1185">Reference proteome</keyword>
<keyword evidence="7 9" id="KW-0411">Iron-sulfur</keyword>
<keyword evidence="3 9" id="KW-0349">Heme</keyword>
<dbReference type="SFLD" id="SFLDF00562">
    <property type="entry name" value="HemN-like__clustered_with_heat"/>
    <property type="match status" value="1"/>
</dbReference>
<dbReference type="SFLD" id="SFLDG01082">
    <property type="entry name" value="B12-binding_domain_containing"/>
    <property type="match status" value="1"/>
</dbReference>
<evidence type="ECO:0000259" key="10">
    <source>
        <dbReference type="PROSITE" id="PS51918"/>
    </source>
</evidence>
<dbReference type="AlphaFoldDB" id="A0A4R1N6X8"/>
<evidence type="ECO:0000256" key="6">
    <source>
        <dbReference type="ARBA" id="ARBA00023004"/>
    </source>
</evidence>
<dbReference type="InterPro" id="IPR013785">
    <property type="entry name" value="Aldolase_TIM"/>
</dbReference>
<evidence type="ECO:0000256" key="4">
    <source>
        <dbReference type="ARBA" id="ARBA00022691"/>
    </source>
</evidence>
<dbReference type="SFLD" id="SFLDG01065">
    <property type="entry name" value="anaerobic_coproporphyrinogen-I"/>
    <property type="match status" value="1"/>
</dbReference>
<dbReference type="EMBL" id="SMGQ01000011">
    <property type="protein sequence ID" value="TCK98403.1"/>
    <property type="molecule type" value="Genomic_DNA"/>
</dbReference>
<evidence type="ECO:0000313" key="12">
    <source>
        <dbReference type="Proteomes" id="UP000294545"/>
    </source>
</evidence>
<protein>
    <recommendedName>
        <fullName evidence="2 9">Heme chaperone HemW</fullName>
    </recommendedName>
</protein>
<name>A0A4R1N6X8_9FIRM</name>
<dbReference type="InterPro" id="IPR010723">
    <property type="entry name" value="HemN_C"/>
</dbReference>
<dbReference type="Gene3D" id="3.20.20.70">
    <property type="entry name" value="Aldolase class I"/>
    <property type="match status" value="1"/>
</dbReference>
<dbReference type="PANTHER" id="PTHR13932:SF5">
    <property type="entry name" value="RADICAL S-ADENOSYL METHIONINE DOMAIN-CONTAINING PROTEIN 1, MITOCHONDRIAL"/>
    <property type="match status" value="1"/>
</dbReference>
<evidence type="ECO:0000256" key="1">
    <source>
        <dbReference type="ARBA" id="ARBA00006100"/>
    </source>
</evidence>
<dbReference type="InterPro" id="IPR034505">
    <property type="entry name" value="Coproporphyrinogen-III_oxidase"/>
</dbReference>
<comment type="function">
    <text evidence="9">Probably acts as a heme chaperone, transferring heme to an unknown acceptor. Binds one molecule of heme per monomer, possibly covalently. Binds 1 [4Fe-4S] cluster. The cluster is coordinated with 3 cysteines and an exchangeable S-adenosyl-L-methionine.</text>
</comment>
<dbReference type="GO" id="GO:0005737">
    <property type="term" value="C:cytoplasm"/>
    <property type="evidence" value="ECO:0007669"/>
    <property type="project" value="UniProtKB-SubCell"/>
</dbReference>
<dbReference type="SUPFAM" id="SSF102114">
    <property type="entry name" value="Radical SAM enzymes"/>
    <property type="match status" value="1"/>
</dbReference>
<dbReference type="Pfam" id="PF06969">
    <property type="entry name" value="HemN_C"/>
    <property type="match status" value="1"/>
</dbReference>
<evidence type="ECO:0000256" key="5">
    <source>
        <dbReference type="ARBA" id="ARBA00022723"/>
    </source>
</evidence>
<dbReference type="GO" id="GO:0051539">
    <property type="term" value="F:4 iron, 4 sulfur cluster binding"/>
    <property type="evidence" value="ECO:0007669"/>
    <property type="project" value="UniProtKB-UniRule"/>
</dbReference>
<dbReference type="OrthoDB" id="9808022at2"/>
<dbReference type="Pfam" id="PF04055">
    <property type="entry name" value="Radical_SAM"/>
    <property type="match status" value="1"/>
</dbReference>
<keyword evidence="5 9" id="KW-0479">Metal-binding</keyword>
<dbReference type="SFLD" id="SFLDS00029">
    <property type="entry name" value="Radical_SAM"/>
    <property type="match status" value="1"/>
</dbReference>
<evidence type="ECO:0000256" key="7">
    <source>
        <dbReference type="ARBA" id="ARBA00023014"/>
    </source>
</evidence>
<sequence>MKPLSLYIHLPFCKRKCYYCDFLSFEANPAKQEDYIKALIKEIKAYTDVLENYHIESIFMGGGTPSILSSANIEKIWHSINEKCHLSQTIESTIEINPGTVDKKKLQTYQDNGINRLSIGLQSTEDDLLKKIGRVHSYNEFLQTYWLARQMGFKNINIDLIFGLPNQSLRNWKDTLEKVVKLQPDHISAYSLIIEKDTPFYNLYQKGEVKDIEESLEREMYYVAQKTLKDAGYKQYETSNFAKEGFECYHNKAYWTDKEYLGLGLGASSYMNGVRQKNTESLTHYINQSFDLNEIIETKHIITKKEHMEEYMFLGLRLIKGVSKKEFETTFNVSIEAIYGDVLNNLEKEQFIRHDKDQVCLTQKGIDLSNYVLSEFLLE</sequence>
<keyword evidence="6 9" id="KW-0408">Iron</keyword>
<gene>
    <name evidence="11" type="ORF">EDC19_0823</name>
</gene>
<comment type="subcellular location">
    <subcellularLocation>
        <location evidence="9">Cytoplasm</location>
    </subcellularLocation>
</comment>
<evidence type="ECO:0000256" key="9">
    <source>
        <dbReference type="RuleBase" id="RU364116"/>
    </source>
</evidence>
<dbReference type="GO" id="GO:0006779">
    <property type="term" value="P:porphyrin-containing compound biosynthetic process"/>
    <property type="evidence" value="ECO:0007669"/>
    <property type="project" value="InterPro"/>
</dbReference>
<dbReference type="GO" id="GO:0046872">
    <property type="term" value="F:metal ion binding"/>
    <property type="evidence" value="ECO:0007669"/>
    <property type="project" value="UniProtKB-UniRule"/>
</dbReference>
<comment type="caution">
    <text evidence="11">The sequence shown here is derived from an EMBL/GenBank/DDBJ whole genome shotgun (WGS) entry which is preliminary data.</text>
</comment>
<dbReference type="Proteomes" id="UP000294545">
    <property type="component" value="Unassembled WGS sequence"/>
</dbReference>
<dbReference type="SFLD" id="SFLDF00288">
    <property type="entry name" value="HemN-like__clustered_with_nucl"/>
    <property type="match status" value="1"/>
</dbReference>
<dbReference type="PROSITE" id="PS51918">
    <property type="entry name" value="RADICAL_SAM"/>
    <property type="match status" value="1"/>
</dbReference>
<evidence type="ECO:0000256" key="2">
    <source>
        <dbReference type="ARBA" id="ARBA00017228"/>
    </source>
</evidence>
<dbReference type="PANTHER" id="PTHR13932">
    <property type="entry name" value="COPROPORPHYRINIGEN III OXIDASE"/>
    <property type="match status" value="1"/>
</dbReference>
<dbReference type="InterPro" id="IPR007197">
    <property type="entry name" value="rSAM"/>
</dbReference>
<dbReference type="NCBIfam" id="TIGR00539">
    <property type="entry name" value="hemN_rel"/>
    <property type="match status" value="1"/>
</dbReference>
<feature type="domain" description="Radical SAM core" evidence="10">
    <location>
        <begin position="1"/>
        <end position="234"/>
    </location>
</feature>
<comment type="similarity">
    <text evidence="1">Belongs to the anaerobic coproporphyrinogen-III oxidase family. HemW subfamily.</text>
</comment>
<keyword evidence="9" id="KW-0963">Cytoplasm</keyword>
<keyword evidence="9" id="KW-0004">4Fe-4S</keyword>
<proteinExistence type="inferred from homology"/>
<dbReference type="SMART" id="SM00729">
    <property type="entry name" value="Elp3"/>
    <property type="match status" value="1"/>
</dbReference>
<evidence type="ECO:0000256" key="8">
    <source>
        <dbReference type="ARBA" id="ARBA00023186"/>
    </source>
</evidence>
<dbReference type="RefSeq" id="WP_132280909.1">
    <property type="nucleotide sequence ID" value="NZ_SMGQ01000011.1"/>
</dbReference>
<evidence type="ECO:0000256" key="3">
    <source>
        <dbReference type="ARBA" id="ARBA00022617"/>
    </source>
</evidence>
<dbReference type="InterPro" id="IPR058240">
    <property type="entry name" value="rSAM_sf"/>
</dbReference>